<proteinExistence type="predicted"/>
<protein>
    <submittedName>
        <fullName evidence="2">Uncharacterized protein</fullName>
    </submittedName>
</protein>
<evidence type="ECO:0000313" key="4">
    <source>
        <dbReference type="EMBL" id="KRY15246.1"/>
    </source>
</evidence>
<gene>
    <name evidence="2" type="ORF">T12_1112</name>
    <name evidence="3" type="ORF">T12_12435</name>
    <name evidence="4" type="ORF">T12_7222</name>
</gene>
<evidence type="ECO:0000313" key="2">
    <source>
        <dbReference type="EMBL" id="KRY07211.1"/>
    </source>
</evidence>
<dbReference type="AlphaFoldDB" id="A0A0V0Z486"/>
<dbReference type="EMBL" id="JYDQ01000099">
    <property type="protein sequence ID" value="KRY15246.1"/>
    <property type="molecule type" value="Genomic_DNA"/>
</dbReference>
<evidence type="ECO:0000313" key="3">
    <source>
        <dbReference type="EMBL" id="KRY07699.1"/>
    </source>
</evidence>
<comment type="caution">
    <text evidence="2">The sequence shown here is derived from an EMBL/GenBank/DDBJ whole genome shotgun (WGS) entry which is preliminary data.</text>
</comment>
<evidence type="ECO:0000256" key="1">
    <source>
        <dbReference type="SAM" id="MobiDB-lite"/>
    </source>
</evidence>
<feature type="compositionally biased region" description="Basic residues" evidence="1">
    <location>
        <begin position="69"/>
        <end position="86"/>
    </location>
</feature>
<organism evidence="2 5">
    <name type="scientific">Trichinella patagoniensis</name>
    <dbReference type="NCBI Taxonomy" id="990121"/>
    <lineage>
        <taxon>Eukaryota</taxon>
        <taxon>Metazoa</taxon>
        <taxon>Ecdysozoa</taxon>
        <taxon>Nematoda</taxon>
        <taxon>Enoplea</taxon>
        <taxon>Dorylaimia</taxon>
        <taxon>Trichinellida</taxon>
        <taxon>Trichinellidae</taxon>
        <taxon>Trichinella</taxon>
    </lineage>
</organism>
<name>A0A0V0Z486_9BILA</name>
<keyword evidence="5" id="KW-1185">Reference proteome</keyword>
<feature type="compositionally biased region" description="Polar residues" evidence="1">
    <location>
        <begin position="35"/>
        <end position="47"/>
    </location>
</feature>
<sequence>MPTNTSTTSGALCRCPTSAAVLAGVPSGDSAGAIGTSQHTRGITSACTRMPAPRRPEPSTAPSRNSTLLHRRSGPTRPPRVVRRQRSWGPVSPRTSPTSLRMKETSAPVSKRQFTNT</sequence>
<evidence type="ECO:0000313" key="5">
    <source>
        <dbReference type="Proteomes" id="UP000054783"/>
    </source>
</evidence>
<dbReference type="EMBL" id="JYDQ01000523">
    <property type="protein sequence ID" value="KRY07211.1"/>
    <property type="molecule type" value="Genomic_DNA"/>
</dbReference>
<dbReference type="EMBL" id="JYDQ01000416">
    <property type="protein sequence ID" value="KRY07699.1"/>
    <property type="molecule type" value="Genomic_DNA"/>
</dbReference>
<accession>A0A0V0Z486</accession>
<reference evidence="2 5" key="1">
    <citation type="submission" date="2015-01" db="EMBL/GenBank/DDBJ databases">
        <title>Evolution of Trichinella species and genotypes.</title>
        <authorList>
            <person name="Korhonen P.K."/>
            <person name="Edoardo P."/>
            <person name="Giuseppe L.R."/>
            <person name="Gasser R.B."/>
        </authorList>
    </citation>
    <scope>NUCLEOTIDE SEQUENCE [LARGE SCALE GENOMIC DNA]</scope>
    <source>
        <strain evidence="2">ISS2496</strain>
    </source>
</reference>
<dbReference type="Proteomes" id="UP000054783">
    <property type="component" value="Unassembled WGS sequence"/>
</dbReference>
<feature type="region of interest" description="Disordered" evidence="1">
    <location>
        <begin position="23"/>
        <end position="117"/>
    </location>
</feature>